<organism evidence="1 2">
    <name type="scientific">Nepenthes gracilis</name>
    <name type="common">Slender pitcher plant</name>
    <dbReference type="NCBI Taxonomy" id="150966"/>
    <lineage>
        <taxon>Eukaryota</taxon>
        <taxon>Viridiplantae</taxon>
        <taxon>Streptophyta</taxon>
        <taxon>Embryophyta</taxon>
        <taxon>Tracheophyta</taxon>
        <taxon>Spermatophyta</taxon>
        <taxon>Magnoliopsida</taxon>
        <taxon>eudicotyledons</taxon>
        <taxon>Gunneridae</taxon>
        <taxon>Pentapetalae</taxon>
        <taxon>Caryophyllales</taxon>
        <taxon>Nepenthaceae</taxon>
        <taxon>Nepenthes</taxon>
    </lineage>
</organism>
<protein>
    <submittedName>
        <fullName evidence="1">Uncharacterized protein</fullName>
    </submittedName>
</protein>
<name>A0AAD3XSY2_NEPGR</name>
<comment type="caution">
    <text evidence="1">The sequence shown here is derived from an EMBL/GenBank/DDBJ whole genome shotgun (WGS) entry which is preliminary data.</text>
</comment>
<gene>
    <name evidence="1" type="ORF">Nepgr_017904</name>
</gene>
<sequence>MFLDFVASSNGIEMNQCKDREIQQRRRIFRKALLGFAAVHANAAQLSVAELQVMNKFWPLTTVEKRRQVSYTPLSKVIPQTISALQNCKS</sequence>
<dbReference type="EMBL" id="BSYO01000016">
    <property type="protein sequence ID" value="GMH16063.1"/>
    <property type="molecule type" value="Genomic_DNA"/>
</dbReference>
<evidence type="ECO:0000313" key="1">
    <source>
        <dbReference type="EMBL" id="GMH16063.1"/>
    </source>
</evidence>
<evidence type="ECO:0000313" key="2">
    <source>
        <dbReference type="Proteomes" id="UP001279734"/>
    </source>
</evidence>
<keyword evidence="2" id="KW-1185">Reference proteome</keyword>
<dbReference type="Proteomes" id="UP001279734">
    <property type="component" value="Unassembled WGS sequence"/>
</dbReference>
<reference evidence="1" key="1">
    <citation type="submission" date="2023-05" db="EMBL/GenBank/DDBJ databases">
        <title>Nepenthes gracilis genome sequencing.</title>
        <authorList>
            <person name="Fukushima K."/>
        </authorList>
    </citation>
    <scope>NUCLEOTIDE SEQUENCE</scope>
    <source>
        <strain evidence="1">SING2019-196</strain>
    </source>
</reference>
<dbReference type="AlphaFoldDB" id="A0AAD3XSY2"/>
<accession>A0AAD3XSY2</accession>
<proteinExistence type="predicted"/>